<feature type="modified residue" description="N6-(pyridoxal phosphate)lysine" evidence="4">
    <location>
        <position position="188"/>
    </location>
</feature>
<organism evidence="6 7">
    <name type="scientific">candidate division WOR-3 bacterium JGI_Cruoil_03_51_56</name>
    <dbReference type="NCBI Taxonomy" id="1973747"/>
    <lineage>
        <taxon>Bacteria</taxon>
        <taxon>Bacteria division WOR-3</taxon>
    </lineage>
</organism>
<evidence type="ECO:0000313" key="6">
    <source>
        <dbReference type="EMBL" id="OYD16675.1"/>
    </source>
</evidence>
<comment type="similarity">
    <text evidence="2 5">Belongs to the DegT/DnrJ/EryC1 family.</text>
</comment>
<dbReference type="AlphaFoldDB" id="A0A235BYQ1"/>
<dbReference type="EMBL" id="NOZP01000041">
    <property type="protein sequence ID" value="OYD16675.1"/>
    <property type="molecule type" value="Genomic_DNA"/>
</dbReference>
<gene>
    <name evidence="6" type="ORF">CH330_02125</name>
</gene>
<dbReference type="GO" id="GO:0008483">
    <property type="term" value="F:transaminase activity"/>
    <property type="evidence" value="ECO:0007669"/>
    <property type="project" value="TreeGrafter"/>
</dbReference>
<evidence type="ECO:0000256" key="2">
    <source>
        <dbReference type="ARBA" id="ARBA00037999"/>
    </source>
</evidence>
<proteinExistence type="inferred from homology"/>
<dbReference type="Gene3D" id="3.90.1150.10">
    <property type="entry name" value="Aspartate Aminotransferase, domain 1"/>
    <property type="match status" value="1"/>
</dbReference>
<dbReference type="PIRSF" id="PIRSF000390">
    <property type="entry name" value="PLP_StrS"/>
    <property type="match status" value="1"/>
</dbReference>
<dbReference type="SUPFAM" id="SSF53383">
    <property type="entry name" value="PLP-dependent transferases"/>
    <property type="match status" value="1"/>
</dbReference>
<keyword evidence="1 4" id="KW-0663">Pyridoxal phosphate</keyword>
<dbReference type="Proteomes" id="UP000215559">
    <property type="component" value="Unassembled WGS sequence"/>
</dbReference>
<dbReference type="PANTHER" id="PTHR30244:SF36">
    <property type="entry name" value="3-OXO-GLUCOSE-6-PHOSPHATE:GLUTAMATE AMINOTRANSFERASE"/>
    <property type="match status" value="1"/>
</dbReference>
<dbReference type="GO" id="GO:0000271">
    <property type="term" value="P:polysaccharide biosynthetic process"/>
    <property type="evidence" value="ECO:0007669"/>
    <property type="project" value="TreeGrafter"/>
</dbReference>
<accession>A0A235BYQ1</accession>
<sequence>MPISIPLYDLRKENQGLADEFCQNLSRVMDSGRFLLGPELAGFESELEKYLGIDYVLGVNSGTDALILSLKALGLGPNDEVITTPFTFFATVEAIVQAGAKPILADIEPDTLCLSLSACETAITEHTKAILLVHVFGNCTDIERFVKLCQKHNLFLIEDTCQAIGSTWKGKKLGTFGHISTFSFYPTKNLAALGDAGAIATTDPDIADRIKLLRNHGINPQGRHTLWGYKSLLDEIQAAFLKTKLKRLDIENARRRKLAGRYDNAFENIVQIVQGQKGCKSTYHQYAILTPKRNELCSFLAENGVETGRYYENPIHREPVFAGTNLRLPVAEKASQAILTLPIRPSLTDSEQERVISLIRGFFEHHD</sequence>
<dbReference type="Gene3D" id="3.40.640.10">
    <property type="entry name" value="Type I PLP-dependent aspartate aminotransferase-like (Major domain)"/>
    <property type="match status" value="1"/>
</dbReference>
<dbReference type="CDD" id="cd00616">
    <property type="entry name" value="AHBA_syn"/>
    <property type="match status" value="1"/>
</dbReference>
<reference evidence="6 7" key="1">
    <citation type="submission" date="2017-07" db="EMBL/GenBank/DDBJ databases">
        <title>Recovery of genomes from metagenomes via a dereplication, aggregation, and scoring strategy.</title>
        <authorList>
            <person name="Sieber C.M."/>
            <person name="Probst A.J."/>
            <person name="Sharrar A."/>
            <person name="Thomas B.C."/>
            <person name="Hess M."/>
            <person name="Tringe S.G."/>
            <person name="Banfield J.F."/>
        </authorList>
    </citation>
    <scope>NUCLEOTIDE SEQUENCE [LARGE SCALE GENOMIC DNA]</scope>
    <source>
        <strain evidence="6">JGI_Cruoil_03_51_56</strain>
    </source>
</reference>
<name>A0A235BYQ1_UNCW3</name>
<evidence type="ECO:0008006" key="8">
    <source>
        <dbReference type="Google" id="ProtNLM"/>
    </source>
</evidence>
<evidence type="ECO:0000256" key="5">
    <source>
        <dbReference type="RuleBase" id="RU004508"/>
    </source>
</evidence>
<evidence type="ECO:0000313" key="7">
    <source>
        <dbReference type="Proteomes" id="UP000215559"/>
    </source>
</evidence>
<evidence type="ECO:0000256" key="4">
    <source>
        <dbReference type="PIRSR" id="PIRSR000390-2"/>
    </source>
</evidence>
<dbReference type="InterPro" id="IPR000653">
    <property type="entry name" value="DegT/StrS_aminotransferase"/>
</dbReference>
<evidence type="ECO:0000256" key="1">
    <source>
        <dbReference type="ARBA" id="ARBA00022898"/>
    </source>
</evidence>
<dbReference type="PANTHER" id="PTHR30244">
    <property type="entry name" value="TRANSAMINASE"/>
    <property type="match status" value="1"/>
</dbReference>
<dbReference type="InterPro" id="IPR015422">
    <property type="entry name" value="PyrdxlP-dep_Trfase_small"/>
</dbReference>
<dbReference type="GO" id="GO:0030170">
    <property type="term" value="F:pyridoxal phosphate binding"/>
    <property type="evidence" value="ECO:0007669"/>
    <property type="project" value="TreeGrafter"/>
</dbReference>
<dbReference type="InterPro" id="IPR015424">
    <property type="entry name" value="PyrdxlP-dep_Trfase"/>
</dbReference>
<protein>
    <recommendedName>
        <fullName evidence="8">Transcriptional regulator</fullName>
    </recommendedName>
</protein>
<feature type="active site" description="Proton acceptor" evidence="3">
    <location>
        <position position="188"/>
    </location>
</feature>
<dbReference type="Pfam" id="PF01041">
    <property type="entry name" value="DegT_DnrJ_EryC1"/>
    <property type="match status" value="1"/>
</dbReference>
<comment type="caution">
    <text evidence="6">The sequence shown here is derived from an EMBL/GenBank/DDBJ whole genome shotgun (WGS) entry which is preliminary data.</text>
</comment>
<evidence type="ECO:0000256" key="3">
    <source>
        <dbReference type="PIRSR" id="PIRSR000390-1"/>
    </source>
</evidence>
<dbReference type="InterPro" id="IPR015421">
    <property type="entry name" value="PyrdxlP-dep_Trfase_major"/>
</dbReference>